<dbReference type="InterPro" id="IPR000485">
    <property type="entry name" value="AsnC-type_HTH_dom"/>
</dbReference>
<dbReference type="InterPro" id="IPR011017">
    <property type="entry name" value="TRASH_dom"/>
</dbReference>
<dbReference type="AlphaFoldDB" id="A0AAP2Z758"/>
<dbReference type="EMBL" id="JAOPJZ010000002">
    <property type="protein sequence ID" value="MCU4751395.1"/>
    <property type="molecule type" value="Genomic_DNA"/>
</dbReference>
<dbReference type="RefSeq" id="WP_342807113.1">
    <property type="nucleotide sequence ID" value="NZ_JAOPJZ010000002.1"/>
</dbReference>
<dbReference type="InterPro" id="IPR036388">
    <property type="entry name" value="WH-like_DNA-bd_sf"/>
</dbReference>
<keyword evidence="6" id="KW-1185">Reference proteome</keyword>
<dbReference type="Pfam" id="PF13412">
    <property type="entry name" value="HTH_24"/>
    <property type="match status" value="1"/>
</dbReference>
<dbReference type="Proteomes" id="UP001321047">
    <property type="component" value="Unassembled WGS sequence"/>
</dbReference>
<dbReference type="SMART" id="SM00746">
    <property type="entry name" value="TRASH"/>
    <property type="match status" value="1"/>
</dbReference>
<sequence length="198" mass="22530">MQRFDETDLEILRLLAEDGRRPFNKVASSVDLSAPAVSDRVSKLEEQGIIRQFTIDIDRSQLRRSLPILVDVSVRPQCFDIVKQQLVSVPEVEHIYTTVSSDLVFYANVPETNPREWIVDNLDLSMVNEYDVKLLAETDRSFTLSGTEFALSCAECGNTVTSEGVVTRINEELKQFCCTSCETQFTERYARIQDEANH</sequence>
<evidence type="ECO:0000256" key="2">
    <source>
        <dbReference type="ARBA" id="ARBA00023125"/>
    </source>
</evidence>
<dbReference type="InterPro" id="IPR050684">
    <property type="entry name" value="HTH-Siroheme_Decarb"/>
</dbReference>
<dbReference type="InterPro" id="IPR036390">
    <property type="entry name" value="WH_DNA-bd_sf"/>
</dbReference>
<protein>
    <submittedName>
        <fullName evidence="5">AsnC family transcriptional regulator</fullName>
    </submittedName>
</protein>
<dbReference type="SMART" id="SM00344">
    <property type="entry name" value="HTH_ASNC"/>
    <property type="match status" value="1"/>
</dbReference>
<dbReference type="Gene3D" id="1.10.10.10">
    <property type="entry name" value="Winged helix-like DNA-binding domain superfamily/Winged helix DNA-binding domain"/>
    <property type="match status" value="1"/>
</dbReference>
<keyword evidence="1" id="KW-0805">Transcription regulation</keyword>
<comment type="caution">
    <text evidence="5">The sequence shown here is derived from an EMBL/GenBank/DDBJ whole genome shotgun (WGS) entry which is preliminary data.</text>
</comment>
<evidence type="ECO:0000313" key="6">
    <source>
        <dbReference type="Proteomes" id="UP001321047"/>
    </source>
</evidence>
<dbReference type="InterPro" id="IPR056526">
    <property type="entry name" value="TRASH_HVO_1752"/>
</dbReference>
<dbReference type="PANTHER" id="PTHR43413">
    <property type="entry name" value="TRANSCRIPTIONAL REGULATOR, ASNC FAMILY"/>
    <property type="match status" value="1"/>
</dbReference>
<dbReference type="InterPro" id="IPR019888">
    <property type="entry name" value="Tscrpt_reg_AsnC-like"/>
</dbReference>
<dbReference type="PANTHER" id="PTHR43413:SF4">
    <property type="entry name" value="HTH-TYPE TRANSCRIPTIONAL REGULATOR LYSM"/>
    <property type="match status" value="1"/>
</dbReference>
<dbReference type="Pfam" id="PF24273">
    <property type="entry name" value="TRASH_HVO_1752_C"/>
    <property type="match status" value="1"/>
</dbReference>
<organism evidence="5 6">
    <name type="scientific">Natronosalvus hydrolyticus</name>
    <dbReference type="NCBI Taxonomy" id="2979988"/>
    <lineage>
        <taxon>Archaea</taxon>
        <taxon>Methanobacteriati</taxon>
        <taxon>Methanobacteriota</taxon>
        <taxon>Stenosarchaea group</taxon>
        <taxon>Halobacteria</taxon>
        <taxon>Halobacteriales</taxon>
        <taxon>Natrialbaceae</taxon>
        <taxon>Natronosalvus</taxon>
    </lineage>
</organism>
<accession>A0AAP2Z758</accession>
<evidence type="ECO:0000259" key="4">
    <source>
        <dbReference type="PROSITE" id="PS50956"/>
    </source>
</evidence>
<dbReference type="GO" id="GO:0043565">
    <property type="term" value="F:sequence-specific DNA binding"/>
    <property type="evidence" value="ECO:0007669"/>
    <property type="project" value="InterPro"/>
</dbReference>
<dbReference type="PROSITE" id="PS50956">
    <property type="entry name" value="HTH_ASNC_2"/>
    <property type="match status" value="1"/>
</dbReference>
<keyword evidence="3" id="KW-0804">Transcription</keyword>
<dbReference type="PRINTS" id="PR00033">
    <property type="entry name" value="HTHASNC"/>
</dbReference>
<keyword evidence="2" id="KW-0238">DNA-binding</keyword>
<reference evidence="5 6" key="1">
    <citation type="submission" date="2022-09" db="EMBL/GenBank/DDBJ databases">
        <title>Enrichment on poylsaccharides allowed isolation of novel metabolic and taxonomic groups of Haloarchaea.</title>
        <authorList>
            <person name="Sorokin D.Y."/>
            <person name="Elcheninov A.G."/>
            <person name="Khizhniak T.V."/>
            <person name="Kolganova T.V."/>
            <person name="Kublanov I.V."/>
        </authorList>
    </citation>
    <scope>NUCLEOTIDE SEQUENCE [LARGE SCALE GENOMIC DNA]</scope>
    <source>
        <strain evidence="5 6">AArc-curdl1</strain>
    </source>
</reference>
<evidence type="ECO:0000256" key="1">
    <source>
        <dbReference type="ARBA" id="ARBA00023015"/>
    </source>
</evidence>
<proteinExistence type="predicted"/>
<dbReference type="CDD" id="cd00090">
    <property type="entry name" value="HTH_ARSR"/>
    <property type="match status" value="1"/>
</dbReference>
<dbReference type="SUPFAM" id="SSF46785">
    <property type="entry name" value="Winged helix' DNA-binding domain"/>
    <property type="match status" value="1"/>
</dbReference>
<gene>
    <name evidence="5" type="ORF">OB919_05280</name>
</gene>
<name>A0AAP2Z758_9EURY</name>
<feature type="domain" description="HTH asnC-type" evidence="4">
    <location>
        <begin position="4"/>
        <end position="67"/>
    </location>
</feature>
<evidence type="ECO:0000256" key="3">
    <source>
        <dbReference type="ARBA" id="ARBA00023163"/>
    </source>
</evidence>
<dbReference type="InterPro" id="IPR011991">
    <property type="entry name" value="ArsR-like_HTH"/>
</dbReference>
<evidence type="ECO:0000313" key="5">
    <source>
        <dbReference type="EMBL" id="MCU4751395.1"/>
    </source>
</evidence>